<protein>
    <submittedName>
        <fullName evidence="1">Uncharacterized protein</fullName>
    </submittedName>
</protein>
<dbReference type="RefSeq" id="WP_121209561.1">
    <property type="nucleotide sequence ID" value="NZ_RBIM01000001.1"/>
</dbReference>
<comment type="caution">
    <text evidence="1">The sequence shown here is derived from an EMBL/GenBank/DDBJ whole genome shotgun (WGS) entry which is preliminary data.</text>
</comment>
<dbReference type="EMBL" id="RBIM01000001">
    <property type="protein sequence ID" value="RKR03577.1"/>
    <property type="molecule type" value="Genomic_DNA"/>
</dbReference>
<accession>A0A495DKW7</accession>
<sequence>MRVKIGDDWFDSDHQPICIELSEAEVNWVDRFLVNAEGAPQRKFACFPDDWGTSEEMLAWMD</sequence>
<evidence type="ECO:0000313" key="1">
    <source>
        <dbReference type="EMBL" id="RKR03577.1"/>
    </source>
</evidence>
<name>A0A495DKW7_9PROT</name>
<dbReference type="OrthoDB" id="8481942at2"/>
<proteinExistence type="predicted"/>
<reference evidence="1 2" key="1">
    <citation type="submission" date="2018-10" db="EMBL/GenBank/DDBJ databases">
        <title>Genomic Encyclopedia of Type Strains, Phase IV (KMG-IV): sequencing the most valuable type-strain genomes for metagenomic binning, comparative biology and taxonomic classification.</title>
        <authorList>
            <person name="Goeker M."/>
        </authorList>
    </citation>
    <scope>NUCLEOTIDE SEQUENCE [LARGE SCALE GENOMIC DNA]</scope>
    <source>
        <strain evidence="1 2">DSM 4734</strain>
    </source>
</reference>
<dbReference type="Proteomes" id="UP000273675">
    <property type="component" value="Unassembled WGS sequence"/>
</dbReference>
<gene>
    <name evidence="1" type="ORF">C7435_0013</name>
</gene>
<evidence type="ECO:0000313" key="2">
    <source>
        <dbReference type="Proteomes" id="UP000273675"/>
    </source>
</evidence>
<dbReference type="AlphaFoldDB" id="A0A495DKW7"/>
<organism evidence="1 2">
    <name type="scientific">Maricaulis maris</name>
    <dbReference type="NCBI Taxonomy" id="74318"/>
    <lineage>
        <taxon>Bacteria</taxon>
        <taxon>Pseudomonadati</taxon>
        <taxon>Pseudomonadota</taxon>
        <taxon>Alphaproteobacteria</taxon>
        <taxon>Maricaulales</taxon>
        <taxon>Maricaulaceae</taxon>
        <taxon>Maricaulis</taxon>
    </lineage>
</organism>